<dbReference type="HAMAP" id="MF_00649">
    <property type="entry name" value="DNA_gyrase_inhibitor_YacG"/>
    <property type="match status" value="1"/>
</dbReference>
<dbReference type="EMBL" id="CP089977">
    <property type="protein sequence ID" value="UXZ04752.1"/>
    <property type="molecule type" value="Genomic_DNA"/>
</dbReference>
<name>A0ABY6F3U1_9GAMM</name>
<evidence type="ECO:0000313" key="5">
    <source>
        <dbReference type="Proteomes" id="UP001063782"/>
    </source>
</evidence>
<feature type="binding site" evidence="3">
    <location>
        <position position="9"/>
    </location>
    <ligand>
        <name>Zn(2+)</name>
        <dbReference type="ChEBI" id="CHEBI:29105"/>
    </ligand>
</feature>
<reference evidence="4" key="1">
    <citation type="submission" date="2021-12" db="EMBL/GenBank/DDBJ databases">
        <title>taxonomy of Moraxella sp. ZY201224.</title>
        <authorList>
            <person name="Li F."/>
        </authorList>
    </citation>
    <scope>NUCLEOTIDE SEQUENCE</scope>
    <source>
        <strain evidence="4">ZY201224</strain>
    </source>
</reference>
<dbReference type="InterPro" id="IPR005584">
    <property type="entry name" value="DNA_gyrase_inhibitor_YacG"/>
</dbReference>
<evidence type="ECO:0000256" key="3">
    <source>
        <dbReference type="HAMAP-Rule" id="MF_00649"/>
    </source>
</evidence>
<feature type="binding site" evidence="3">
    <location>
        <position position="12"/>
    </location>
    <ligand>
        <name>Zn(2+)</name>
        <dbReference type="ChEBI" id="CHEBI:29105"/>
    </ligand>
</feature>
<dbReference type="Gene3D" id="3.30.50.10">
    <property type="entry name" value="Erythroid Transcription Factor GATA-1, subunit A"/>
    <property type="match status" value="1"/>
</dbReference>
<protein>
    <recommendedName>
        <fullName evidence="3">DNA gyrase inhibitor YacG</fullName>
    </recommendedName>
</protein>
<dbReference type="PANTHER" id="PTHR36150">
    <property type="entry name" value="DNA GYRASE INHIBITOR YACG"/>
    <property type="match status" value="1"/>
</dbReference>
<dbReference type="SUPFAM" id="SSF57716">
    <property type="entry name" value="Glucocorticoid receptor-like (DNA-binding domain)"/>
    <property type="match status" value="1"/>
</dbReference>
<keyword evidence="2 3" id="KW-0862">Zinc</keyword>
<evidence type="ECO:0000313" key="4">
    <source>
        <dbReference type="EMBL" id="UXZ04752.1"/>
    </source>
</evidence>
<comment type="subunit">
    <text evidence="3">Interacts with GyrB.</text>
</comment>
<feature type="binding site" evidence="3">
    <location>
        <position position="27"/>
    </location>
    <ligand>
        <name>Zn(2+)</name>
        <dbReference type="ChEBI" id="CHEBI:29105"/>
    </ligand>
</feature>
<comment type="cofactor">
    <cofactor evidence="3">
        <name>Zn(2+)</name>
        <dbReference type="ChEBI" id="CHEBI:29105"/>
    </cofactor>
    <text evidence="3">Binds 1 zinc ion.</text>
</comment>
<comment type="similarity">
    <text evidence="3">Belongs to the DNA gyrase inhibitor YacG family.</text>
</comment>
<feature type="binding site" evidence="3">
    <location>
        <position position="31"/>
    </location>
    <ligand>
        <name>Zn(2+)</name>
        <dbReference type="ChEBI" id="CHEBI:29105"/>
    </ligand>
</feature>
<dbReference type="PANTHER" id="PTHR36150:SF1">
    <property type="entry name" value="DNA GYRASE INHIBITOR YACG"/>
    <property type="match status" value="1"/>
</dbReference>
<evidence type="ECO:0000256" key="1">
    <source>
        <dbReference type="ARBA" id="ARBA00022723"/>
    </source>
</evidence>
<sequence>MTDVVCYPCPTCQQPAIWQDNPNRPFCSERCKLIDLGAWAAEDYKIQAQDSPFSQELDG</sequence>
<keyword evidence="1 3" id="KW-0479">Metal-binding</keyword>
<dbReference type="RefSeq" id="WP_263076245.1">
    <property type="nucleotide sequence ID" value="NZ_CP089977.1"/>
</dbReference>
<evidence type="ECO:0000256" key="2">
    <source>
        <dbReference type="ARBA" id="ARBA00022833"/>
    </source>
</evidence>
<gene>
    <name evidence="3" type="primary">yacG</name>
    <name evidence="4" type="ORF">LU297_09350</name>
</gene>
<dbReference type="Proteomes" id="UP001063782">
    <property type="component" value="Chromosome"/>
</dbReference>
<accession>A0ABY6F3U1</accession>
<proteinExistence type="inferred from homology"/>
<comment type="function">
    <text evidence="3">Inhibits all the catalytic activities of DNA gyrase by preventing its interaction with DNA. Acts by binding directly to the C-terminal domain of GyrB, which probably disrupts DNA binding by the gyrase.</text>
</comment>
<dbReference type="Pfam" id="PF03884">
    <property type="entry name" value="YacG"/>
    <property type="match status" value="1"/>
</dbReference>
<keyword evidence="5" id="KW-1185">Reference proteome</keyword>
<organism evidence="4 5">
    <name type="scientific">Moraxella nasicaprae</name>
    <dbReference type="NCBI Taxonomy" id="2904122"/>
    <lineage>
        <taxon>Bacteria</taxon>
        <taxon>Pseudomonadati</taxon>
        <taxon>Pseudomonadota</taxon>
        <taxon>Gammaproteobacteria</taxon>
        <taxon>Moraxellales</taxon>
        <taxon>Moraxellaceae</taxon>
        <taxon>Moraxella</taxon>
    </lineage>
</organism>
<dbReference type="InterPro" id="IPR013088">
    <property type="entry name" value="Znf_NHR/GATA"/>
</dbReference>